<evidence type="ECO:0000313" key="7">
    <source>
        <dbReference type="Proteomes" id="UP000019151"/>
    </source>
</evidence>
<comment type="similarity">
    <text evidence="2">Belongs to the flavin monoamine oxidase family.</text>
</comment>
<dbReference type="KEGG" id="gba:J421_1411"/>
<dbReference type="STRING" id="861299.J421_1411"/>
<name>W0RHR6_9BACT</name>
<dbReference type="PROSITE" id="PS51318">
    <property type="entry name" value="TAT"/>
    <property type="match status" value="1"/>
</dbReference>
<dbReference type="SUPFAM" id="SSF51905">
    <property type="entry name" value="FAD/NAD(P)-binding domain"/>
    <property type="match status" value="1"/>
</dbReference>
<dbReference type="Proteomes" id="UP000019151">
    <property type="component" value="Chromosome"/>
</dbReference>
<dbReference type="InParanoid" id="W0RHR6"/>
<gene>
    <name evidence="6" type="ORF">J421_1411</name>
</gene>
<feature type="domain" description="Amine oxidase" evidence="5">
    <location>
        <begin position="39"/>
        <end position="479"/>
    </location>
</feature>
<dbReference type="InterPro" id="IPR001613">
    <property type="entry name" value="Flavin_amine_oxidase"/>
</dbReference>
<dbReference type="RefSeq" id="WP_025410469.1">
    <property type="nucleotide sequence ID" value="NZ_CP007128.1"/>
</dbReference>
<dbReference type="eggNOG" id="COG1231">
    <property type="taxonomic scope" value="Bacteria"/>
</dbReference>
<feature type="binding site" evidence="4">
    <location>
        <position position="456"/>
    </location>
    <ligand>
        <name>FAD</name>
        <dbReference type="ChEBI" id="CHEBI:57692"/>
    </ligand>
</feature>
<dbReference type="InterPro" id="IPR036188">
    <property type="entry name" value="FAD/NAD-bd_sf"/>
</dbReference>
<dbReference type="EMBL" id="CP007128">
    <property type="protein sequence ID" value="AHG88948.1"/>
    <property type="molecule type" value="Genomic_DNA"/>
</dbReference>
<protein>
    <submittedName>
        <fullName evidence="6">Amine oxidase</fullName>
    </submittedName>
</protein>
<accession>W0RHR6</accession>
<dbReference type="AlphaFoldDB" id="W0RHR6"/>
<dbReference type="GO" id="GO:0016491">
    <property type="term" value="F:oxidoreductase activity"/>
    <property type="evidence" value="ECO:0007669"/>
    <property type="project" value="UniProtKB-KW"/>
</dbReference>
<dbReference type="OrthoDB" id="547674at2"/>
<comment type="cofactor">
    <cofactor evidence="1">
        <name>FAD</name>
        <dbReference type="ChEBI" id="CHEBI:57692"/>
    </cofactor>
</comment>
<feature type="binding site" evidence="4">
    <location>
        <position position="262"/>
    </location>
    <ligand>
        <name>FAD</name>
        <dbReference type="ChEBI" id="CHEBI:57692"/>
    </ligand>
</feature>
<dbReference type="FunCoup" id="W0RHR6">
    <property type="interactions" value="112"/>
</dbReference>
<keyword evidence="3" id="KW-0560">Oxidoreductase</keyword>
<sequence>MTDDISRRAFLQRAAFGAAALGLRWRAAPQKIVVVGAGMAGLAAAYELLAAGHDVTVLEARTRPGGRVLTLREPFADGLYAEAGAMQLFDSHARALRYARLLGLELDPIAPPRGHALLHVLGARIEVVPGERVTWPAGLTEAERPLDSRLLWDRYVAPHVQAVLDAETRGTVRDVIGRYDGVTFNELLRTQGASPAALTIIGVGLPSGLGDGPDAVSALDLLREAAHRTLRKQSFTIRGGTDTLPRALAAKLADRVHYGTPVVRIEQDEREVRAIATPAGGPNATPRTFAADRLVCAIPFSVLRRMQVSPAFSAAKRGAVSRLEYTSVARTYVQTWTRFWQDDGLSGNASTDLPVMGVYERTINQRGTRGILESYQTGANARRTMTLGERERQAAALAGMATLFPRVAEQYEGGTSKCWDEDEWSRGAYAWFRPGQMSTLVPFIASAEGRVHFAGEHASSQPGWMEGALESAERVVAEIGATAAR</sequence>
<proteinExistence type="inferred from homology"/>
<keyword evidence="7" id="KW-1185">Reference proteome</keyword>
<dbReference type="PATRIC" id="fig|861299.3.peg.1434"/>
<dbReference type="InterPro" id="IPR002937">
    <property type="entry name" value="Amino_oxidase"/>
</dbReference>
<dbReference type="Gene3D" id="3.90.660.10">
    <property type="match status" value="1"/>
</dbReference>
<dbReference type="PANTHER" id="PTHR43563:SF1">
    <property type="entry name" value="AMINE OXIDASE [FLAVIN-CONTAINING] B"/>
    <property type="match status" value="1"/>
</dbReference>
<evidence type="ECO:0000313" key="6">
    <source>
        <dbReference type="EMBL" id="AHG88948.1"/>
    </source>
</evidence>
<evidence type="ECO:0000256" key="2">
    <source>
        <dbReference type="ARBA" id="ARBA00005995"/>
    </source>
</evidence>
<dbReference type="HOGENOM" id="CLU_004498_8_3_0"/>
<dbReference type="PANTHER" id="PTHR43563">
    <property type="entry name" value="AMINE OXIDASE"/>
    <property type="match status" value="1"/>
</dbReference>
<reference evidence="6 7" key="1">
    <citation type="journal article" date="2014" name="Genome Announc.">
        <title>Genome Sequence and Methylome of Soil Bacterium Gemmatirosa kalamazoonensis KBS708T, a Member of the Rarely Cultivated Gemmatimonadetes Phylum.</title>
        <authorList>
            <person name="Debruyn J.M."/>
            <person name="Radosevich M."/>
            <person name="Wommack K.E."/>
            <person name="Polson S.W."/>
            <person name="Hauser L.J."/>
            <person name="Fawaz M.N."/>
            <person name="Korlach J."/>
            <person name="Tsai Y.C."/>
        </authorList>
    </citation>
    <scope>NUCLEOTIDE SEQUENCE [LARGE SCALE GENOMIC DNA]</scope>
    <source>
        <strain evidence="6 7">KBS708</strain>
    </source>
</reference>
<evidence type="ECO:0000259" key="5">
    <source>
        <dbReference type="Pfam" id="PF01593"/>
    </source>
</evidence>
<evidence type="ECO:0000256" key="4">
    <source>
        <dbReference type="PIRSR" id="PIRSR601613-1"/>
    </source>
</evidence>
<dbReference type="InterPro" id="IPR050703">
    <property type="entry name" value="Flavin_MAO"/>
</dbReference>
<organism evidence="6 7">
    <name type="scientific">Gemmatirosa kalamazoonensis</name>
    <dbReference type="NCBI Taxonomy" id="861299"/>
    <lineage>
        <taxon>Bacteria</taxon>
        <taxon>Pseudomonadati</taxon>
        <taxon>Gemmatimonadota</taxon>
        <taxon>Gemmatimonadia</taxon>
        <taxon>Gemmatimonadales</taxon>
        <taxon>Gemmatimonadaceae</taxon>
        <taxon>Gemmatirosa</taxon>
    </lineage>
</organism>
<dbReference type="PRINTS" id="PR00757">
    <property type="entry name" value="AMINEOXDASEF"/>
</dbReference>
<dbReference type="Pfam" id="PF01593">
    <property type="entry name" value="Amino_oxidase"/>
    <property type="match status" value="1"/>
</dbReference>
<dbReference type="Gene3D" id="3.50.50.60">
    <property type="entry name" value="FAD/NAD(P)-binding domain"/>
    <property type="match status" value="1"/>
</dbReference>
<evidence type="ECO:0000256" key="3">
    <source>
        <dbReference type="ARBA" id="ARBA00023002"/>
    </source>
</evidence>
<dbReference type="Gene3D" id="1.20.1440.240">
    <property type="match status" value="1"/>
</dbReference>
<feature type="binding site" evidence="4">
    <location>
        <begin position="59"/>
        <end position="60"/>
    </location>
    <ligand>
        <name>FAD</name>
        <dbReference type="ChEBI" id="CHEBI:57692"/>
    </ligand>
</feature>
<dbReference type="SUPFAM" id="SSF54373">
    <property type="entry name" value="FAD-linked reductases, C-terminal domain"/>
    <property type="match status" value="1"/>
</dbReference>
<dbReference type="InterPro" id="IPR006311">
    <property type="entry name" value="TAT_signal"/>
</dbReference>
<evidence type="ECO:0000256" key="1">
    <source>
        <dbReference type="ARBA" id="ARBA00001974"/>
    </source>
</evidence>